<evidence type="ECO:0000313" key="1">
    <source>
        <dbReference type="EMBL" id="KAJ8627326.1"/>
    </source>
</evidence>
<accession>A0ACC2L1C3</accession>
<reference evidence="1 2" key="1">
    <citation type="journal article" date="2022" name="Hortic Res">
        <title>A haplotype resolved chromosomal level avocado genome allows analysis of novel avocado genes.</title>
        <authorList>
            <person name="Nath O."/>
            <person name="Fletcher S.J."/>
            <person name="Hayward A."/>
            <person name="Shaw L.M."/>
            <person name="Masouleh A.K."/>
            <person name="Furtado A."/>
            <person name="Henry R.J."/>
            <person name="Mitter N."/>
        </authorList>
    </citation>
    <scope>NUCLEOTIDE SEQUENCE [LARGE SCALE GENOMIC DNA]</scope>
    <source>
        <strain evidence="2">cv. Hass</strain>
    </source>
</reference>
<name>A0ACC2L1C3_PERAE</name>
<comment type="caution">
    <text evidence="1">The sequence shown here is derived from an EMBL/GenBank/DDBJ whole genome shotgun (WGS) entry which is preliminary data.</text>
</comment>
<dbReference type="Proteomes" id="UP001234297">
    <property type="component" value="Chromosome 6"/>
</dbReference>
<proteinExistence type="predicted"/>
<dbReference type="EMBL" id="CM056814">
    <property type="protein sequence ID" value="KAJ8627326.1"/>
    <property type="molecule type" value="Genomic_DNA"/>
</dbReference>
<evidence type="ECO:0000313" key="2">
    <source>
        <dbReference type="Proteomes" id="UP001234297"/>
    </source>
</evidence>
<protein>
    <submittedName>
        <fullName evidence="1">Uncharacterized protein</fullName>
    </submittedName>
</protein>
<organism evidence="1 2">
    <name type="scientific">Persea americana</name>
    <name type="common">Avocado</name>
    <dbReference type="NCBI Taxonomy" id="3435"/>
    <lineage>
        <taxon>Eukaryota</taxon>
        <taxon>Viridiplantae</taxon>
        <taxon>Streptophyta</taxon>
        <taxon>Embryophyta</taxon>
        <taxon>Tracheophyta</taxon>
        <taxon>Spermatophyta</taxon>
        <taxon>Magnoliopsida</taxon>
        <taxon>Magnoliidae</taxon>
        <taxon>Laurales</taxon>
        <taxon>Lauraceae</taxon>
        <taxon>Persea</taxon>
    </lineage>
</organism>
<gene>
    <name evidence="1" type="ORF">MRB53_020633</name>
</gene>
<keyword evidence="2" id="KW-1185">Reference proteome</keyword>
<sequence length="143" mass="15722">MTTEAARKSNFELLVALNDSGSALGEVFLDDGEEVEMGRQCGRWSLVRFFGGVEGNQLKLRTEVVNGKFAVDQNWVITKVTFLGLKEQSEFKRLFINGNVKSLNEAFGGNMTIGIAGGFTIVEIAGLSQLIGEEFELRRKLNG</sequence>